<dbReference type="GO" id="GO:0010008">
    <property type="term" value="C:endosome membrane"/>
    <property type="evidence" value="ECO:0007669"/>
    <property type="project" value="UniProtKB-SubCell"/>
</dbReference>
<feature type="compositionally biased region" description="Acidic residues" evidence="12">
    <location>
        <begin position="337"/>
        <end position="360"/>
    </location>
</feature>
<sequence>MPINYVNICIALYNYEAQNEDELSFKEDDVLYILDNDDEEWWKAKLKIPKDANGENDEEGPIGVIPCNYVQEAECSAVVKALYDYEAQTEDELNFAGDDILYLYENDDPDWYLVKHNDQFGYVPANYLEETSLEEQAVEEEQQSEEGQSPTVPANKSVSLFQALSSAAQQNSYVDPLKLYAQQAGRQKDDSSAVSVNTWAVLELDKKKKKKKKGKLGIGQGKVFYASESDKSAPVQQWDVTDVTDIKSDKKHVHITFGGSKAATFNFQAGSKSDAEAIVQKAKACLATVELPTVNLDRASKTSSVVISPGYSNRQSYAEAQDETQSQHEEYEHAEDQYQDDEAEQEAEYEAQPTVEEDEADRELEAATILYNFNADGDDELTVREGESVWVVDSSSTEWWKCRNENGEEGVVPASYIEEERVRREEEELARREEEERQRKAVERRRLEEKRKKEAEKKRREEERQKETAPPVLTSRPPVRTKQASEDNAKKIQTPTNRALPDRPAQAQSKSKPLPSNTRTWTDRTGAFKVEAQFLRCVDGKIHLHKLNGVKIAVPVDKMSKEDIAYIEEATGKKVEDNNDNMPLAAIAVAHKSKESAKDYDWFDFFLKADVAYEDAYRYATTFFQEKLDESSILDLTRELMKTLGVREGDILRIRKYIDTKHGQEQKKTVTFAADVKDDELEQKKQEELDKGLAIKIQSEESNQSQKSTDFNKIMQIKRDEQLARELQEKENEIARSQGRSIPKAADIYGDLGSILQKDDNKTPNQGAPLLFAGADGILKNNTKKARPQPTKSAPLLIDASSFTSAKGRLDEAFKAPQPKPNVTGGFDDDWALIRQNSGTSLSYSSQPSFGTTLQTSQPSYTQQTNLSTMHAGTSSPLNPQQSALVRQNSGMSLPFASQPNFGTTNSAMTPSFIPQQPINPSFAPRPSPMSMMNNPGGNMSYNNGLGNFGGGGVLQPRPSGSGFGPSFGQLPHQTTTTSVTTYTVVSSNAPGQYPSAGFNNYPHTANQFNPNNQLQPAAQLYRMQSLSLVFCSLFQLFDFEVADPNEVSTELSIRSSSGSPICIVKQHILYN</sequence>
<feature type="region of interest" description="Disordered" evidence="12">
    <location>
        <begin position="421"/>
        <end position="521"/>
    </location>
</feature>
<reference evidence="14" key="1">
    <citation type="submission" date="2021-06" db="EMBL/GenBank/DDBJ databases">
        <authorList>
            <person name="Kallberg Y."/>
            <person name="Tangrot J."/>
            <person name="Rosling A."/>
        </authorList>
    </citation>
    <scope>NUCLEOTIDE SEQUENCE</scope>
    <source>
        <strain evidence="14">BR232B</strain>
    </source>
</reference>
<feature type="domain" description="SH3" evidence="13">
    <location>
        <begin position="76"/>
        <end position="133"/>
    </location>
</feature>
<keyword evidence="10" id="KW-0206">Cytoskeleton</keyword>
<feature type="compositionally biased region" description="Basic and acidic residues" evidence="12">
    <location>
        <begin position="421"/>
        <end position="467"/>
    </location>
</feature>
<dbReference type="InterPro" id="IPR035800">
    <property type="entry name" value="Sla1_SH3_1"/>
</dbReference>
<dbReference type="PANTHER" id="PTHR15735:SF21">
    <property type="entry name" value="PROTEIN NERVOUS WRECK"/>
    <property type="match status" value="1"/>
</dbReference>
<proteinExistence type="inferred from homology"/>
<feature type="region of interest" description="Disordered" evidence="12">
    <location>
        <begin position="312"/>
        <end position="360"/>
    </location>
</feature>
<dbReference type="InterPro" id="IPR013761">
    <property type="entry name" value="SAM/pointed_sf"/>
</dbReference>
<evidence type="ECO:0000256" key="9">
    <source>
        <dbReference type="ARBA" id="ARBA00023203"/>
    </source>
</evidence>
<feature type="domain" description="SH3" evidence="13">
    <location>
        <begin position="4"/>
        <end position="75"/>
    </location>
</feature>
<evidence type="ECO:0000256" key="10">
    <source>
        <dbReference type="ARBA" id="ARBA00023212"/>
    </source>
</evidence>
<dbReference type="Pfam" id="PF14604">
    <property type="entry name" value="SH3_9"/>
    <property type="match status" value="1"/>
</dbReference>
<dbReference type="CDD" id="cd11773">
    <property type="entry name" value="SH3_Sla1p_1"/>
    <property type="match status" value="1"/>
</dbReference>
<evidence type="ECO:0000256" key="11">
    <source>
        <dbReference type="PROSITE-ProRule" id="PRU00192"/>
    </source>
</evidence>
<keyword evidence="15" id="KW-1185">Reference proteome</keyword>
<evidence type="ECO:0000256" key="5">
    <source>
        <dbReference type="ARBA" id="ARBA00020357"/>
    </source>
</evidence>
<dbReference type="GO" id="GO:0030674">
    <property type="term" value="F:protein-macromolecule adaptor activity"/>
    <property type="evidence" value="ECO:0007669"/>
    <property type="project" value="InterPro"/>
</dbReference>
<dbReference type="GO" id="GO:0043130">
    <property type="term" value="F:ubiquitin binding"/>
    <property type="evidence" value="ECO:0007669"/>
    <property type="project" value="InterPro"/>
</dbReference>
<evidence type="ECO:0000256" key="6">
    <source>
        <dbReference type="ARBA" id="ARBA00022443"/>
    </source>
</evidence>
<feature type="region of interest" description="Disordered" evidence="12">
    <location>
        <begin position="134"/>
        <end position="153"/>
    </location>
</feature>
<keyword evidence="7" id="KW-0254">Endocytosis</keyword>
<evidence type="ECO:0000256" key="7">
    <source>
        <dbReference type="ARBA" id="ARBA00022583"/>
    </source>
</evidence>
<dbReference type="PRINTS" id="PR00452">
    <property type="entry name" value="SH3DOMAIN"/>
</dbReference>
<dbReference type="GO" id="GO:0006897">
    <property type="term" value="P:endocytosis"/>
    <property type="evidence" value="ECO:0007669"/>
    <property type="project" value="UniProtKB-KW"/>
</dbReference>
<dbReference type="OrthoDB" id="5971719at2759"/>
<dbReference type="SMART" id="SM00326">
    <property type="entry name" value="SH3"/>
    <property type="match status" value="3"/>
</dbReference>
<evidence type="ECO:0000256" key="12">
    <source>
        <dbReference type="SAM" id="MobiDB-lite"/>
    </source>
</evidence>
<comment type="subcellular location">
    <subcellularLocation>
        <location evidence="3">Cell membrane</location>
        <topology evidence="3">Peripheral membrane protein</topology>
        <orientation evidence="3">Cytoplasmic side</orientation>
    </subcellularLocation>
    <subcellularLocation>
        <location evidence="2">Cytoplasm</location>
        <location evidence="2">Cytoskeleton</location>
        <location evidence="2">Actin patch</location>
    </subcellularLocation>
    <subcellularLocation>
        <location evidence="1">Endosome membrane</location>
        <topology evidence="1">Peripheral membrane protein</topology>
        <orientation evidence="1">Cytoplasmic side</orientation>
    </subcellularLocation>
</comment>
<feature type="compositionally biased region" description="Basic and acidic residues" evidence="12">
    <location>
        <begin position="325"/>
        <end position="336"/>
    </location>
</feature>
<comment type="caution">
    <text evidence="14">The sequence shown here is derived from an EMBL/GenBank/DDBJ whole genome shotgun (WGS) entry which is preliminary data.</text>
</comment>
<keyword evidence="6 11" id="KW-0728">SH3 domain</keyword>
<feature type="compositionally biased region" description="Polar residues" evidence="12">
    <location>
        <begin position="506"/>
        <end position="520"/>
    </location>
</feature>
<dbReference type="EMBL" id="CAJVPI010001465">
    <property type="protein sequence ID" value="CAG8614095.1"/>
    <property type="molecule type" value="Genomic_DNA"/>
</dbReference>
<feature type="compositionally biased region" description="Acidic residues" evidence="12">
    <location>
        <begin position="134"/>
        <end position="144"/>
    </location>
</feature>
<dbReference type="GO" id="GO:0042802">
    <property type="term" value="F:identical protein binding"/>
    <property type="evidence" value="ECO:0007669"/>
    <property type="project" value="InterPro"/>
</dbReference>
<evidence type="ECO:0000256" key="3">
    <source>
        <dbReference type="ARBA" id="ARBA00004413"/>
    </source>
</evidence>
<dbReference type="Proteomes" id="UP000789739">
    <property type="component" value="Unassembled WGS sequence"/>
</dbReference>
<keyword evidence="8" id="KW-0967">Endosome</keyword>
<dbReference type="InterPro" id="IPR036028">
    <property type="entry name" value="SH3-like_dom_sf"/>
</dbReference>
<dbReference type="InterPro" id="IPR056996">
    <property type="entry name" value="PH_SLA1"/>
</dbReference>
<dbReference type="AlphaFoldDB" id="A0A9N9CU76"/>
<organism evidence="14 15">
    <name type="scientific">Paraglomus brasilianum</name>
    <dbReference type="NCBI Taxonomy" id="144538"/>
    <lineage>
        <taxon>Eukaryota</taxon>
        <taxon>Fungi</taxon>
        <taxon>Fungi incertae sedis</taxon>
        <taxon>Mucoromycota</taxon>
        <taxon>Glomeromycotina</taxon>
        <taxon>Glomeromycetes</taxon>
        <taxon>Paraglomerales</taxon>
        <taxon>Paraglomeraceae</taxon>
        <taxon>Paraglomus</taxon>
    </lineage>
</organism>
<dbReference type="GO" id="GO:0005886">
    <property type="term" value="C:plasma membrane"/>
    <property type="evidence" value="ECO:0007669"/>
    <property type="project" value="UniProtKB-SubCell"/>
</dbReference>
<dbReference type="InterPro" id="IPR007131">
    <property type="entry name" value="SHD1"/>
</dbReference>
<dbReference type="InterPro" id="IPR001452">
    <property type="entry name" value="SH3_domain"/>
</dbReference>
<evidence type="ECO:0000259" key="13">
    <source>
        <dbReference type="PROSITE" id="PS50002"/>
    </source>
</evidence>
<dbReference type="Gene3D" id="1.10.150.50">
    <property type="entry name" value="Transcription Factor, Ets-1"/>
    <property type="match status" value="1"/>
</dbReference>
<gene>
    <name evidence="14" type="ORF">PBRASI_LOCUS8334</name>
</gene>
<evidence type="ECO:0000313" key="15">
    <source>
        <dbReference type="Proteomes" id="UP000789739"/>
    </source>
</evidence>
<keyword evidence="10" id="KW-0963">Cytoplasm</keyword>
<comment type="similarity">
    <text evidence="4">Belongs to the SLA1 family.</text>
</comment>
<keyword evidence="9" id="KW-0009">Actin-binding</keyword>
<dbReference type="SUPFAM" id="SSF50044">
    <property type="entry name" value="SH3-domain"/>
    <property type="match status" value="3"/>
</dbReference>
<name>A0A9N9CU76_9GLOM</name>
<dbReference type="Pfam" id="PF24081">
    <property type="entry name" value="PH_SLA1"/>
    <property type="match status" value="1"/>
</dbReference>
<accession>A0A9N9CU76</accession>
<dbReference type="GO" id="GO:0030833">
    <property type="term" value="P:regulation of actin filament polymerization"/>
    <property type="evidence" value="ECO:0007669"/>
    <property type="project" value="TreeGrafter"/>
</dbReference>
<evidence type="ECO:0000256" key="2">
    <source>
        <dbReference type="ARBA" id="ARBA00004134"/>
    </source>
</evidence>
<evidence type="ECO:0000313" key="14">
    <source>
        <dbReference type="EMBL" id="CAG8614095.1"/>
    </source>
</evidence>
<feature type="domain" description="SH3" evidence="13">
    <location>
        <begin position="362"/>
        <end position="422"/>
    </location>
</feature>
<dbReference type="Gene3D" id="2.30.30.700">
    <property type="entry name" value="SLA1 homology domain 1"/>
    <property type="match status" value="1"/>
</dbReference>
<dbReference type="GO" id="GO:0003779">
    <property type="term" value="F:actin binding"/>
    <property type="evidence" value="ECO:0007669"/>
    <property type="project" value="UniProtKB-KW"/>
</dbReference>
<dbReference type="PANTHER" id="PTHR15735">
    <property type="entry name" value="FCH AND DOUBLE SH3 DOMAINS PROTEIN"/>
    <property type="match status" value="1"/>
</dbReference>
<dbReference type="PROSITE" id="PS50002">
    <property type="entry name" value="SH3"/>
    <property type="match status" value="3"/>
</dbReference>
<dbReference type="Pfam" id="PF03983">
    <property type="entry name" value="SHD1"/>
    <property type="match status" value="1"/>
</dbReference>
<protein>
    <recommendedName>
        <fullName evidence="5">Actin cytoskeleton-regulatory complex protein SLA1</fullName>
    </recommendedName>
</protein>
<dbReference type="Pfam" id="PF18017">
    <property type="entry name" value="SAM_4"/>
    <property type="match status" value="1"/>
</dbReference>
<evidence type="ECO:0000256" key="4">
    <source>
        <dbReference type="ARBA" id="ARBA00007948"/>
    </source>
</evidence>
<dbReference type="GO" id="GO:0030479">
    <property type="term" value="C:actin cortical patch"/>
    <property type="evidence" value="ECO:0007669"/>
    <property type="project" value="UniProtKB-SubCell"/>
</dbReference>
<dbReference type="Pfam" id="PF00018">
    <property type="entry name" value="SH3_1"/>
    <property type="match status" value="2"/>
</dbReference>
<evidence type="ECO:0000256" key="8">
    <source>
        <dbReference type="ARBA" id="ARBA00022753"/>
    </source>
</evidence>
<evidence type="ECO:0000256" key="1">
    <source>
        <dbReference type="ARBA" id="ARBA00004125"/>
    </source>
</evidence>
<dbReference type="Gene3D" id="2.30.30.40">
    <property type="entry name" value="SH3 Domains"/>
    <property type="match status" value="3"/>
</dbReference>